<sequence length="82" mass="9325">MDNKEEFIDYLQTTDAGNGFQNLSDHIINKDVCVFCGACVSLCPRIGVKDEKPVLIDSCPECSLFLISFLRLLFLFLKDQLY</sequence>
<feature type="domain" description="4Fe-4S ferredoxin-type" evidence="1">
    <location>
        <begin position="24"/>
        <end position="54"/>
    </location>
</feature>
<reference evidence="2" key="1">
    <citation type="journal article" date="2014" name="Front. Microbiol.">
        <title>High frequency of phylogenetically diverse reductive dehalogenase-homologous genes in deep subseafloor sedimentary metagenomes.</title>
        <authorList>
            <person name="Kawai M."/>
            <person name="Futagami T."/>
            <person name="Toyoda A."/>
            <person name="Takaki Y."/>
            <person name="Nishi S."/>
            <person name="Hori S."/>
            <person name="Arai W."/>
            <person name="Tsubouchi T."/>
            <person name="Morono Y."/>
            <person name="Uchiyama I."/>
            <person name="Ito T."/>
            <person name="Fujiyama A."/>
            <person name="Inagaki F."/>
            <person name="Takami H."/>
        </authorList>
    </citation>
    <scope>NUCLEOTIDE SEQUENCE</scope>
    <source>
        <strain evidence="2">Expedition CK06-06</strain>
    </source>
</reference>
<comment type="caution">
    <text evidence="2">The sequence shown here is derived from an EMBL/GenBank/DDBJ whole genome shotgun (WGS) entry which is preliminary data.</text>
</comment>
<organism evidence="2">
    <name type="scientific">marine sediment metagenome</name>
    <dbReference type="NCBI Taxonomy" id="412755"/>
    <lineage>
        <taxon>unclassified sequences</taxon>
        <taxon>metagenomes</taxon>
        <taxon>ecological metagenomes</taxon>
    </lineage>
</organism>
<dbReference type="PROSITE" id="PS00198">
    <property type="entry name" value="4FE4S_FER_1"/>
    <property type="match status" value="1"/>
</dbReference>
<dbReference type="PROSITE" id="PS51379">
    <property type="entry name" value="4FE4S_FER_2"/>
    <property type="match status" value="1"/>
</dbReference>
<accession>X1T410</accession>
<gene>
    <name evidence="2" type="ORF">S12H4_16984</name>
</gene>
<dbReference type="AlphaFoldDB" id="X1T410"/>
<dbReference type="InterPro" id="IPR017896">
    <property type="entry name" value="4Fe4S_Fe-S-bd"/>
</dbReference>
<proteinExistence type="predicted"/>
<evidence type="ECO:0000259" key="1">
    <source>
        <dbReference type="PROSITE" id="PS51379"/>
    </source>
</evidence>
<protein>
    <recommendedName>
        <fullName evidence="1">4Fe-4S ferredoxin-type domain-containing protein</fullName>
    </recommendedName>
</protein>
<dbReference type="InterPro" id="IPR017900">
    <property type="entry name" value="4Fe4S_Fe_S_CS"/>
</dbReference>
<dbReference type="EMBL" id="BARW01008256">
    <property type="protein sequence ID" value="GAI82360.1"/>
    <property type="molecule type" value="Genomic_DNA"/>
</dbReference>
<dbReference type="SUPFAM" id="SSF54862">
    <property type="entry name" value="4Fe-4S ferredoxins"/>
    <property type="match status" value="1"/>
</dbReference>
<dbReference type="Pfam" id="PF00037">
    <property type="entry name" value="Fer4"/>
    <property type="match status" value="1"/>
</dbReference>
<name>X1T410_9ZZZZ</name>
<dbReference type="Gene3D" id="3.30.70.20">
    <property type="match status" value="1"/>
</dbReference>
<evidence type="ECO:0000313" key="2">
    <source>
        <dbReference type="EMBL" id="GAI82360.1"/>
    </source>
</evidence>